<comment type="caution">
    <text evidence="2">The sequence shown here is derived from an EMBL/GenBank/DDBJ whole genome shotgun (WGS) entry which is preliminary data.</text>
</comment>
<dbReference type="InterPro" id="IPR021139">
    <property type="entry name" value="NYN"/>
</dbReference>
<sequence>MLKNLLNKTSTSISLAVLIDDGNISIKYIEVILNEINKLGNPIIKRVYGNFIGKNDQWKEIINKYAIKPIQQFEYTKGKNATDCFMIIDAMDLLYQYPHIQGFCIVSSDSDFTSLAIRLKEQGMYVYGFGMEKTPKAFRYACTRFINVEHLFDISINNEKIIFYYPTQSVNQIKIEKVKQQLKKNLPENHWIQLGLLGKKWREIDPKFTPKNYGFKKLSTLVKEYHQIFDCKIIGNNQFYIKLKK</sequence>
<dbReference type="RefSeq" id="WP_279573369.1">
    <property type="nucleotide sequence ID" value="NZ_LWID01000001.1"/>
</dbReference>
<dbReference type="Pfam" id="PF12872">
    <property type="entry name" value="OST-HTH"/>
    <property type="match status" value="1"/>
</dbReference>
<keyword evidence="3" id="KW-1185">Reference proteome</keyword>
<gene>
    <name evidence="2" type="ORF">A6A20_10350</name>
</gene>
<dbReference type="Proteomes" id="UP001155500">
    <property type="component" value="Unassembled WGS sequence"/>
</dbReference>
<dbReference type="InterPro" id="IPR041966">
    <property type="entry name" value="LOTUS-like"/>
</dbReference>
<dbReference type="CDD" id="cd11297">
    <property type="entry name" value="PIN_LabA-like_N_1"/>
    <property type="match status" value="1"/>
</dbReference>
<name>A0A9X4SLC1_9PAST</name>
<dbReference type="PANTHER" id="PTHR35811:SF1">
    <property type="entry name" value="HTH OST-TYPE DOMAIN-CONTAINING PROTEIN"/>
    <property type="match status" value="1"/>
</dbReference>
<accession>A0A9X4SLC1</accession>
<dbReference type="PANTHER" id="PTHR35811">
    <property type="entry name" value="SLR1870 PROTEIN"/>
    <property type="match status" value="1"/>
</dbReference>
<dbReference type="CDD" id="cd10146">
    <property type="entry name" value="LabA_like_C"/>
    <property type="match status" value="1"/>
</dbReference>
<reference evidence="2" key="1">
    <citation type="submission" date="2016-03" db="EMBL/GenBank/DDBJ databases">
        <title>Co-evolution between Pasteurellaceae and their hosts.</title>
        <authorList>
            <person name="Hansen M.J."/>
            <person name="Bojesen A.M."/>
            <person name="Planet P."/>
        </authorList>
    </citation>
    <scope>NUCLEOTIDE SEQUENCE</scope>
    <source>
        <strain evidence="2">146/S8/89</strain>
    </source>
</reference>
<protein>
    <recommendedName>
        <fullName evidence="1">HTH OST-type domain-containing protein</fullName>
    </recommendedName>
</protein>
<proteinExistence type="predicted"/>
<dbReference type="Gene3D" id="3.30.420.610">
    <property type="entry name" value="LOTUS domain-like"/>
    <property type="match status" value="1"/>
</dbReference>
<dbReference type="EMBL" id="LWID01000001">
    <property type="protein sequence ID" value="MDG6896009.1"/>
    <property type="molecule type" value="Genomic_DNA"/>
</dbReference>
<dbReference type="Gene3D" id="3.40.50.1010">
    <property type="entry name" value="5'-nuclease"/>
    <property type="match status" value="1"/>
</dbReference>
<dbReference type="Pfam" id="PF01936">
    <property type="entry name" value="NYN"/>
    <property type="match status" value="1"/>
</dbReference>
<evidence type="ECO:0000313" key="3">
    <source>
        <dbReference type="Proteomes" id="UP001155500"/>
    </source>
</evidence>
<dbReference type="AlphaFoldDB" id="A0A9X4SLC1"/>
<dbReference type="InterPro" id="IPR025605">
    <property type="entry name" value="OST-HTH/LOTUS_dom"/>
</dbReference>
<evidence type="ECO:0000259" key="1">
    <source>
        <dbReference type="PROSITE" id="PS51644"/>
    </source>
</evidence>
<organism evidence="2 3">
    <name type="scientific">Volucribacter amazonae</name>
    <dbReference type="NCBI Taxonomy" id="256731"/>
    <lineage>
        <taxon>Bacteria</taxon>
        <taxon>Pseudomonadati</taxon>
        <taxon>Pseudomonadota</taxon>
        <taxon>Gammaproteobacteria</taxon>
        <taxon>Pasteurellales</taxon>
        <taxon>Pasteurellaceae</taxon>
        <taxon>Volucribacter</taxon>
    </lineage>
</organism>
<dbReference type="GO" id="GO:0004540">
    <property type="term" value="F:RNA nuclease activity"/>
    <property type="evidence" value="ECO:0007669"/>
    <property type="project" value="InterPro"/>
</dbReference>
<dbReference type="PROSITE" id="PS51644">
    <property type="entry name" value="HTH_OST"/>
    <property type="match status" value="1"/>
</dbReference>
<feature type="domain" description="HTH OST-type" evidence="1">
    <location>
        <begin position="170"/>
        <end position="245"/>
    </location>
</feature>
<evidence type="ECO:0000313" key="2">
    <source>
        <dbReference type="EMBL" id="MDG6896009.1"/>
    </source>
</evidence>